<dbReference type="EC" id="3.6.1.55" evidence="11"/>
<dbReference type="InterPro" id="IPR020084">
    <property type="entry name" value="NUDIX_hydrolase_CS"/>
</dbReference>
<keyword evidence="3" id="KW-0515">Mutator protein</keyword>
<evidence type="ECO:0000256" key="6">
    <source>
        <dbReference type="ARBA" id="ARBA00022763"/>
    </source>
</evidence>
<keyword evidence="5" id="KW-0479">Metal-binding</keyword>
<dbReference type="CDD" id="cd03425">
    <property type="entry name" value="NUDIX_MutT_NudA_like"/>
    <property type="match status" value="1"/>
</dbReference>
<evidence type="ECO:0000256" key="5">
    <source>
        <dbReference type="ARBA" id="ARBA00022723"/>
    </source>
</evidence>
<dbReference type="InterPro" id="IPR047127">
    <property type="entry name" value="MutT-like"/>
</dbReference>
<dbReference type="InterPro" id="IPR029119">
    <property type="entry name" value="MutY_C"/>
</dbReference>
<evidence type="ECO:0000256" key="7">
    <source>
        <dbReference type="ARBA" id="ARBA00022801"/>
    </source>
</evidence>
<gene>
    <name evidence="13" type="ORF">JYT19_00055</name>
</gene>
<keyword evidence="4" id="KW-0235">DNA replication</keyword>
<accession>A0ABS3AWT5</accession>
<feature type="domain" description="Nudix hydrolase" evidence="12">
    <location>
        <begin position="7"/>
        <end position="132"/>
    </location>
</feature>
<name>A0ABS3AWT5_9FIRM</name>
<proteinExistence type="inferred from homology"/>
<keyword evidence="9" id="KW-0234">DNA repair</keyword>
<dbReference type="InterPro" id="IPR000086">
    <property type="entry name" value="NUDIX_hydrolase_dom"/>
</dbReference>
<dbReference type="Proteomes" id="UP000765003">
    <property type="component" value="Unassembled WGS sequence"/>
</dbReference>
<evidence type="ECO:0000313" key="13">
    <source>
        <dbReference type="EMBL" id="MBN4077282.1"/>
    </source>
</evidence>
<evidence type="ECO:0000256" key="11">
    <source>
        <dbReference type="ARBA" id="ARBA00038905"/>
    </source>
</evidence>
<evidence type="ECO:0000256" key="10">
    <source>
        <dbReference type="ARBA" id="ARBA00035861"/>
    </source>
</evidence>
<comment type="cofactor">
    <cofactor evidence="1">
        <name>Mg(2+)</name>
        <dbReference type="ChEBI" id="CHEBI:18420"/>
    </cofactor>
</comment>
<evidence type="ECO:0000256" key="2">
    <source>
        <dbReference type="ARBA" id="ARBA00005582"/>
    </source>
</evidence>
<dbReference type="PANTHER" id="PTHR47707:SF1">
    <property type="entry name" value="NUDIX HYDROLASE FAMILY PROTEIN"/>
    <property type="match status" value="1"/>
</dbReference>
<dbReference type="SUPFAM" id="SSF55811">
    <property type="entry name" value="Nudix"/>
    <property type="match status" value="1"/>
</dbReference>
<dbReference type="InterPro" id="IPR015797">
    <property type="entry name" value="NUDIX_hydrolase-like_dom_sf"/>
</dbReference>
<dbReference type="PROSITE" id="PS00893">
    <property type="entry name" value="NUDIX_BOX"/>
    <property type="match status" value="1"/>
</dbReference>
<dbReference type="PRINTS" id="PR00502">
    <property type="entry name" value="NUDIXFAMILY"/>
</dbReference>
<evidence type="ECO:0000256" key="1">
    <source>
        <dbReference type="ARBA" id="ARBA00001946"/>
    </source>
</evidence>
<keyword evidence="8" id="KW-0460">Magnesium</keyword>
<protein>
    <recommendedName>
        <fullName evidence="11">8-oxo-dGTP diphosphatase</fullName>
        <ecNumber evidence="11">3.6.1.55</ecNumber>
    </recommendedName>
</protein>
<dbReference type="PANTHER" id="PTHR47707">
    <property type="entry name" value="8-OXO-DGTP DIPHOSPHATASE"/>
    <property type="match status" value="1"/>
</dbReference>
<keyword evidence="7" id="KW-0378">Hydrolase</keyword>
<evidence type="ECO:0000256" key="4">
    <source>
        <dbReference type="ARBA" id="ARBA00022705"/>
    </source>
</evidence>
<comment type="caution">
    <text evidence="13">The sequence shown here is derived from an EMBL/GenBank/DDBJ whole genome shotgun (WGS) entry which is preliminary data.</text>
</comment>
<dbReference type="InterPro" id="IPR020476">
    <property type="entry name" value="Nudix_hydrolase"/>
</dbReference>
<reference evidence="13" key="1">
    <citation type="submission" date="2021-02" db="EMBL/GenBank/DDBJ databases">
        <title>Activity-based single-cell genomes from oceanic crustal fluid captures similar information to metagenomic and metatranscriptomic surveys with orders of magnitude less sampling.</title>
        <authorList>
            <person name="D'Angelo T.S."/>
            <person name="Orcutt B.N."/>
        </authorList>
    </citation>
    <scope>NUCLEOTIDE SEQUENCE [LARGE SCALE GENOMIC DNA]</scope>
    <source>
        <strain evidence="13">AH-315-E05</strain>
    </source>
</reference>
<dbReference type="EMBL" id="JAFITA010000001">
    <property type="protein sequence ID" value="MBN4077282.1"/>
    <property type="molecule type" value="Genomic_DNA"/>
</dbReference>
<evidence type="ECO:0000259" key="12">
    <source>
        <dbReference type="PROSITE" id="PS51462"/>
    </source>
</evidence>
<keyword evidence="14" id="KW-1185">Reference proteome</keyword>
<sequence length="171" mass="19066">MQDEGKQSFRVVAALIRQEGKVLLTQRWPGKHLGLTWEFPGGKVEIGENDNQALKRELLEELGIDVEIGTCCFETRHGYGSKEVHLLIYRCSILNGTPTAIDVKAIEWVGENELSTKSFPPADLLFVQELSLGRIGTEEVVVNAGTNIENEDEENDIVIKPAQVISRPPRK</sequence>
<evidence type="ECO:0000256" key="8">
    <source>
        <dbReference type="ARBA" id="ARBA00022842"/>
    </source>
</evidence>
<evidence type="ECO:0000256" key="9">
    <source>
        <dbReference type="ARBA" id="ARBA00023204"/>
    </source>
</evidence>
<organism evidence="13 14">
    <name type="scientific">Sulfobacillus acidophilus</name>
    <dbReference type="NCBI Taxonomy" id="53633"/>
    <lineage>
        <taxon>Bacteria</taxon>
        <taxon>Bacillati</taxon>
        <taxon>Bacillota</taxon>
        <taxon>Clostridia</taxon>
        <taxon>Eubacteriales</taxon>
        <taxon>Clostridiales Family XVII. Incertae Sedis</taxon>
        <taxon>Sulfobacillus</taxon>
    </lineage>
</organism>
<dbReference type="Gene3D" id="3.90.79.10">
    <property type="entry name" value="Nucleoside Triphosphate Pyrophosphohydrolase"/>
    <property type="match status" value="1"/>
</dbReference>
<comment type="similarity">
    <text evidence="2">Belongs to the Nudix hydrolase family.</text>
</comment>
<dbReference type="Pfam" id="PF14815">
    <property type="entry name" value="NUDIX_4"/>
    <property type="match status" value="1"/>
</dbReference>
<dbReference type="PROSITE" id="PS51462">
    <property type="entry name" value="NUDIX"/>
    <property type="match status" value="1"/>
</dbReference>
<evidence type="ECO:0000256" key="3">
    <source>
        <dbReference type="ARBA" id="ARBA00022457"/>
    </source>
</evidence>
<keyword evidence="6" id="KW-0227">DNA damage</keyword>
<comment type="catalytic activity">
    <reaction evidence="10">
        <text>8-oxo-dGTP + H2O = 8-oxo-dGMP + diphosphate + H(+)</text>
        <dbReference type="Rhea" id="RHEA:31575"/>
        <dbReference type="ChEBI" id="CHEBI:15377"/>
        <dbReference type="ChEBI" id="CHEBI:15378"/>
        <dbReference type="ChEBI" id="CHEBI:33019"/>
        <dbReference type="ChEBI" id="CHEBI:63224"/>
        <dbReference type="ChEBI" id="CHEBI:77896"/>
        <dbReference type="EC" id="3.6.1.55"/>
    </reaction>
</comment>
<evidence type="ECO:0000313" key="14">
    <source>
        <dbReference type="Proteomes" id="UP000765003"/>
    </source>
</evidence>